<dbReference type="InterPro" id="IPR001739">
    <property type="entry name" value="Methyl_CpG_DNA-bd"/>
</dbReference>
<dbReference type="Gene3D" id="3.30.890.10">
    <property type="entry name" value="Methyl-cpg-binding Protein 2, Chain A"/>
    <property type="match status" value="1"/>
</dbReference>
<feature type="compositionally biased region" description="Basic residues" evidence="1">
    <location>
        <begin position="358"/>
        <end position="367"/>
    </location>
</feature>
<dbReference type="GO" id="GO:0003677">
    <property type="term" value="F:DNA binding"/>
    <property type="evidence" value="ECO:0007669"/>
    <property type="project" value="InterPro"/>
</dbReference>
<dbReference type="Pfam" id="PF01429">
    <property type="entry name" value="MBD"/>
    <property type="match status" value="1"/>
</dbReference>
<feature type="region of interest" description="Disordered" evidence="1">
    <location>
        <begin position="178"/>
        <end position="231"/>
    </location>
</feature>
<dbReference type="SUPFAM" id="SSF54171">
    <property type="entry name" value="DNA-binding domain"/>
    <property type="match status" value="1"/>
</dbReference>
<sequence length="367" mass="40063">MATLHQPRVSMQLMTKVRLKQEESTIPMQQMSKSPAQTALCEHPPSLAGTRPRRLVDLGLGKIDRRTVPVGSEYQVVTLPKFGSACKKQLRCDDEPMLTLELTSEAAEATARKLTAAAFEEQSARPPMRFEDVDSDDDIVRPWIAAGNRIGSARSSFDAAPKQSLLALGRARFGTLACERAPRGEKPSKPAKVARTDDAGAPEASRKSLARARRPGASPPPESAHEEQTSKEQLKVLEAFIIECGGDSAMLSGWQARTETRKAGTSAGSTDTYFFSRDGKRFRSRFEAARHLGLQVPYRAPKTARKAAASKGTHEASHKASPLEEKPVPFAMSLSKEVAAPAQRSSSSSHRPTSEHAQKRKKKGDRR</sequence>
<name>A0A7S4B3Y8_CHRCT</name>
<dbReference type="InterPro" id="IPR016177">
    <property type="entry name" value="DNA-bd_dom_sf"/>
</dbReference>
<evidence type="ECO:0000256" key="1">
    <source>
        <dbReference type="SAM" id="MobiDB-lite"/>
    </source>
</evidence>
<reference evidence="3" key="1">
    <citation type="submission" date="2021-01" db="EMBL/GenBank/DDBJ databases">
        <authorList>
            <person name="Corre E."/>
            <person name="Pelletier E."/>
            <person name="Niang G."/>
            <person name="Scheremetjew M."/>
            <person name="Finn R."/>
            <person name="Kale V."/>
            <person name="Holt S."/>
            <person name="Cochrane G."/>
            <person name="Meng A."/>
            <person name="Brown T."/>
            <person name="Cohen L."/>
        </authorList>
    </citation>
    <scope>NUCLEOTIDE SEQUENCE</scope>
    <source>
        <strain evidence="3">CCMP645</strain>
    </source>
</reference>
<dbReference type="EMBL" id="HBIZ01009837">
    <property type="protein sequence ID" value="CAE0753215.1"/>
    <property type="molecule type" value="Transcribed_RNA"/>
</dbReference>
<evidence type="ECO:0000313" key="3">
    <source>
        <dbReference type="EMBL" id="CAE0753215.1"/>
    </source>
</evidence>
<feature type="compositionally biased region" description="Basic and acidic residues" evidence="1">
    <location>
        <begin position="312"/>
        <end position="327"/>
    </location>
</feature>
<feature type="compositionally biased region" description="Basic and acidic residues" evidence="1">
    <location>
        <begin position="180"/>
        <end position="198"/>
    </location>
</feature>
<dbReference type="AlphaFoldDB" id="A0A7S4B3Y8"/>
<feature type="region of interest" description="Disordered" evidence="1">
    <location>
        <begin position="299"/>
        <end position="367"/>
    </location>
</feature>
<organism evidence="3">
    <name type="scientific">Chrysotila carterae</name>
    <name type="common">Marine alga</name>
    <name type="synonym">Syracosphaera carterae</name>
    <dbReference type="NCBI Taxonomy" id="13221"/>
    <lineage>
        <taxon>Eukaryota</taxon>
        <taxon>Haptista</taxon>
        <taxon>Haptophyta</taxon>
        <taxon>Prymnesiophyceae</taxon>
        <taxon>Isochrysidales</taxon>
        <taxon>Isochrysidaceae</taxon>
        <taxon>Chrysotila</taxon>
    </lineage>
</organism>
<accession>A0A7S4B3Y8</accession>
<feature type="domain" description="MBD" evidence="2">
    <location>
        <begin position="240"/>
        <end position="312"/>
    </location>
</feature>
<evidence type="ECO:0000259" key="2">
    <source>
        <dbReference type="PROSITE" id="PS50982"/>
    </source>
</evidence>
<gene>
    <name evidence="3" type="ORF">PCAR00345_LOCUS5802</name>
</gene>
<dbReference type="PROSITE" id="PS50982">
    <property type="entry name" value="MBD"/>
    <property type="match status" value="1"/>
</dbReference>
<protein>
    <recommendedName>
        <fullName evidence="2">MBD domain-containing protein</fullName>
    </recommendedName>
</protein>
<proteinExistence type="predicted"/>